<dbReference type="PRINTS" id="PR01036">
    <property type="entry name" value="TCRTETB"/>
</dbReference>
<keyword evidence="10" id="KW-1185">Reference proteome</keyword>
<evidence type="ECO:0000256" key="4">
    <source>
        <dbReference type="ARBA" id="ARBA00022692"/>
    </source>
</evidence>
<evidence type="ECO:0000313" key="10">
    <source>
        <dbReference type="Proteomes" id="UP000635606"/>
    </source>
</evidence>
<keyword evidence="6 7" id="KW-0472">Membrane</keyword>
<comment type="subcellular location">
    <subcellularLocation>
        <location evidence="1">Cell membrane</location>
        <topology evidence="1">Multi-pass membrane protein</topology>
    </subcellularLocation>
</comment>
<feature type="transmembrane region" description="Helical" evidence="7">
    <location>
        <begin position="160"/>
        <end position="182"/>
    </location>
</feature>
<accession>A0A8J4E8B1</accession>
<dbReference type="PROSITE" id="PS50850">
    <property type="entry name" value="MFS"/>
    <property type="match status" value="1"/>
</dbReference>
<reference evidence="9" key="1">
    <citation type="submission" date="2021-01" db="EMBL/GenBank/DDBJ databases">
        <title>Whole genome shotgun sequence of Virgisporangium ochraceum NBRC 16418.</title>
        <authorList>
            <person name="Komaki H."/>
            <person name="Tamura T."/>
        </authorList>
    </citation>
    <scope>NUCLEOTIDE SEQUENCE</scope>
    <source>
        <strain evidence="9">NBRC 16418</strain>
    </source>
</reference>
<evidence type="ECO:0000256" key="2">
    <source>
        <dbReference type="ARBA" id="ARBA00022448"/>
    </source>
</evidence>
<proteinExistence type="predicted"/>
<dbReference type="AlphaFoldDB" id="A0A8J4E8B1"/>
<evidence type="ECO:0000256" key="1">
    <source>
        <dbReference type="ARBA" id="ARBA00004651"/>
    </source>
</evidence>
<dbReference type="EMBL" id="BOPH01000004">
    <property type="protein sequence ID" value="GIJ65456.1"/>
    <property type="molecule type" value="Genomic_DNA"/>
</dbReference>
<evidence type="ECO:0000256" key="7">
    <source>
        <dbReference type="SAM" id="Phobius"/>
    </source>
</evidence>
<feature type="transmembrane region" description="Helical" evidence="7">
    <location>
        <begin position="352"/>
        <end position="370"/>
    </location>
</feature>
<keyword evidence="2" id="KW-0813">Transport</keyword>
<keyword evidence="5 7" id="KW-1133">Transmembrane helix</keyword>
<feature type="transmembrane region" description="Helical" evidence="7">
    <location>
        <begin position="100"/>
        <end position="121"/>
    </location>
</feature>
<evidence type="ECO:0000256" key="5">
    <source>
        <dbReference type="ARBA" id="ARBA00022989"/>
    </source>
</evidence>
<evidence type="ECO:0000256" key="3">
    <source>
        <dbReference type="ARBA" id="ARBA00022475"/>
    </source>
</evidence>
<evidence type="ECO:0000313" key="9">
    <source>
        <dbReference type="EMBL" id="GIJ65456.1"/>
    </source>
</evidence>
<dbReference type="GO" id="GO:0005886">
    <property type="term" value="C:plasma membrane"/>
    <property type="evidence" value="ECO:0007669"/>
    <property type="project" value="UniProtKB-SubCell"/>
</dbReference>
<dbReference type="InterPro" id="IPR036259">
    <property type="entry name" value="MFS_trans_sf"/>
</dbReference>
<protein>
    <submittedName>
        <fullName evidence="9">MFS transporter</fullName>
    </submittedName>
</protein>
<feature type="transmembrane region" description="Helical" evidence="7">
    <location>
        <begin position="264"/>
        <end position="286"/>
    </location>
</feature>
<dbReference type="SUPFAM" id="SSF103473">
    <property type="entry name" value="MFS general substrate transporter"/>
    <property type="match status" value="1"/>
</dbReference>
<dbReference type="InterPro" id="IPR011701">
    <property type="entry name" value="MFS"/>
</dbReference>
<feature type="transmembrane region" description="Helical" evidence="7">
    <location>
        <begin position="133"/>
        <end position="154"/>
    </location>
</feature>
<dbReference type="InterPro" id="IPR020846">
    <property type="entry name" value="MFS_dom"/>
</dbReference>
<keyword evidence="3" id="KW-1003">Cell membrane</keyword>
<dbReference type="InterPro" id="IPR004638">
    <property type="entry name" value="EmrB-like"/>
</dbReference>
<sequence>MGTTKRWWALVAIVLCTLTLGFDLTILNVALPTLAADLDAGTSELQWIVDAYVLVFAGLLLPMGALGDRFGRRRLLLAGLVLFGAASVLAVFATGAGQVIVARTLMGVGAAVLTPLTAAMIPVMFDADERPKAIALLTMGMGLGLPLGPIIGGYLLEHFWWGSIFLINVPAAAIALVAVATLIPESRSAHPKAIDLAGGLLSTAGLTLFVYGVIEAPVRGWADPLALGPMVAGLALLAVFVAVERRTAEPMLDLGLFRRPRFAWGTAAGTIATFSLAGLLFVLPQFLQAVRDLDAFEVGLRLLPLIAGLFVGAPVAARLTAWSGTKVPVVTGLLVAAVGLLVGTATAPDSPYGFVATWLLLIGLGVGLALSPAMDAVLGELPHDDAGSGTAVTMTLRQTGGALGVALLGSLLSAVYRAGLGPDAPAAARDSLTGALALGDAGLAAAARQAFTDGMAAVLTVCAALAVLGALAVARWLPARPTAVASESVHEPTRSA</sequence>
<dbReference type="PANTHER" id="PTHR42718">
    <property type="entry name" value="MAJOR FACILITATOR SUPERFAMILY MULTIDRUG TRANSPORTER MFSC"/>
    <property type="match status" value="1"/>
</dbReference>
<organism evidence="9 10">
    <name type="scientific">Virgisporangium ochraceum</name>
    <dbReference type="NCBI Taxonomy" id="65505"/>
    <lineage>
        <taxon>Bacteria</taxon>
        <taxon>Bacillati</taxon>
        <taxon>Actinomycetota</taxon>
        <taxon>Actinomycetes</taxon>
        <taxon>Micromonosporales</taxon>
        <taxon>Micromonosporaceae</taxon>
        <taxon>Virgisporangium</taxon>
    </lineage>
</organism>
<feature type="transmembrane region" description="Helical" evidence="7">
    <location>
        <begin position="329"/>
        <end position="346"/>
    </location>
</feature>
<feature type="transmembrane region" description="Helical" evidence="7">
    <location>
        <begin position="194"/>
        <end position="214"/>
    </location>
</feature>
<feature type="transmembrane region" description="Helical" evidence="7">
    <location>
        <begin position="226"/>
        <end position="243"/>
    </location>
</feature>
<dbReference type="Pfam" id="PF07690">
    <property type="entry name" value="MFS_1"/>
    <property type="match status" value="1"/>
</dbReference>
<dbReference type="NCBIfam" id="TIGR00711">
    <property type="entry name" value="efflux_EmrB"/>
    <property type="match status" value="1"/>
</dbReference>
<dbReference type="Gene3D" id="1.20.1250.20">
    <property type="entry name" value="MFS general substrate transporter like domains"/>
    <property type="match status" value="1"/>
</dbReference>
<feature type="domain" description="Major facilitator superfamily (MFS) profile" evidence="8">
    <location>
        <begin position="9"/>
        <end position="481"/>
    </location>
</feature>
<keyword evidence="4 7" id="KW-0812">Transmembrane</keyword>
<gene>
    <name evidence="9" type="ORF">Voc01_003730</name>
</gene>
<feature type="transmembrane region" description="Helical" evidence="7">
    <location>
        <begin position="456"/>
        <end position="477"/>
    </location>
</feature>
<dbReference type="CDD" id="cd17321">
    <property type="entry name" value="MFS_MMR_MDR_like"/>
    <property type="match status" value="1"/>
</dbReference>
<dbReference type="GO" id="GO:0022857">
    <property type="term" value="F:transmembrane transporter activity"/>
    <property type="evidence" value="ECO:0007669"/>
    <property type="project" value="InterPro"/>
</dbReference>
<comment type="caution">
    <text evidence="9">The sequence shown here is derived from an EMBL/GenBank/DDBJ whole genome shotgun (WGS) entry which is preliminary data.</text>
</comment>
<feature type="transmembrane region" description="Helical" evidence="7">
    <location>
        <begin position="75"/>
        <end position="94"/>
    </location>
</feature>
<feature type="transmembrane region" description="Helical" evidence="7">
    <location>
        <begin position="45"/>
        <end position="63"/>
    </location>
</feature>
<feature type="transmembrane region" description="Helical" evidence="7">
    <location>
        <begin position="298"/>
        <end position="317"/>
    </location>
</feature>
<evidence type="ECO:0000259" key="8">
    <source>
        <dbReference type="PROSITE" id="PS50850"/>
    </source>
</evidence>
<name>A0A8J4E8B1_9ACTN</name>
<evidence type="ECO:0000256" key="6">
    <source>
        <dbReference type="ARBA" id="ARBA00023136"/>
    </source>
</evidence>
<dbReference type="PANTHER" id="PTHR42718:SF42">
    <property type="entry name" value="EXPORT PROTEIN"/>
    <property type="match status" value="1"/>
</dbReference>
<dbReference type="Gene3D" id="1.20.1720.10">
    <property type="entry name" value="Multidrug resistance protein D"/>
    <property type="match status" value="1"/>
</dbReference>
<dbReference type="RefSeq" id="WP_203925462.1">
    <property type="nucleotide sequence ID" value="NZ_BOPH01000004.1"/>
</dbReference>
<dbReference type="Proteomes" id="UP000635606">
    <property type="component" value="Unassembled WGS sequence"/>
</dbReference>